<reference evidence="1 2" key="1">
    <citation type="submission" date="2018-05" db="EMBL/GenBank/DDBJ databases">
        <title>Flavobacterium sp. strain IMCC34758, incomplete genome.</title>
        <authorList>
            <person name="Joung Y."/>
        </authorList>
    </citation>
    <scope>NUCLEOTIDE SEQUENCE [LARGE SCALE GENOMIC DNA]</scope>
    <source>
        <strain evidence="1 2">IMCC34758</strain>
    </source>
</reference>
<dbReference type="EMBL" id="QJHL01000003">
    <property type="protein sequence ID" value="PXY44503.1"/>
    <property type="molecule type" value="Genomic_DNA"/>
</dbReference>
<evidence type="ECO:0000313" key="1">
    <source>
        <dbReference type="EMBL" id="PXY44503.1"/>
    </source>
</evidence>
<dbReference type="AlphaFoldDB" id="A0A2V4C327"/>
<sequence>MKKIIKRIRQYFKSVLGITKLENEISLLKRKNNSIVDKLETHSRWLNEMNSDNKLILSHIKFLNSQFSVISDINHPKYEPSVVIILRRGSEEIVKTYTFNNRTVEEIHRFLEGFGKENNRYDQPRGYPSPRWRY</sequence>
<dbReference type="OrthoDB" id="9853656at2"/>
<organism evidence="1 2">
    <name type="scientific">Flavobacterium hydrophilum</name>
    <dbReference type="NCBI Taxonomy" id="2211445"/>
    <lineage>
        <taxon>Bacteria</taxon>
        <taxon>Pseudomonadati</taxon>
        <taxon>Bacteroidota</taxon>
        <taxon>Flavobacteriia</taxon>
        <taxon>Flavobacteriales</taxon>
        <taxon>Flavobacteriaceae</taxon>
        <taxon>Flavobacterium</taxon>
    </lineage>
</organism>
<gene>
    <name evidence="1" type="ORF">DMB68_13630</name>
</gene>
<name>A0A2V4C327_9FLAO</name>
<protein>
    <submittedName>
        <fullName evidence="1">Uncharacterized protein</fullName>
    </submittedName>
</protein>
<keyword evidence="2" id="KW-1185">Reference proteome</keyword>
<evidence type="ECO:0000313" key="2">
    <source>
        <dbReference type="Proteomes" id="UP000247681"/>
    </source>
</evidence>
<accession>A0A2V4C327</accession>
<proteinExistence type="predicted"/>
<dbReference type="Proteomes" id="UP000247681">
    <property type="component" value="Unassembled WGS sequence"/>
</dbReference>
<dbReference type="RefSeq" id="WP_110347230.1">
    <property type="nucleotide sequence ID" value="NZ_QJHL01000003.1"/>
</dbReference>
<comment type="caution">
    <text evidence="1">The sequence shown here is derived from an EMBL/GenBank/DDBJ whole genome shotgun (WGS) entry which is preliminary data.</text>
</comment>